<dbReference type="AlphaFoldDB" id="A0A642V3U2"/>
<dbReference type="GO" id="GO:0004631">
    <property type="term" value="F:phosphomevalonate kinase activity"/>
    <property type="evidence" value="ECO:0007669"/>
    <property type="project" value="UniProtKB-EC"/>
</dbReference>
<dbReference type="Proteomes" id="UP000761534">
    <property type="component" value="Unassembled WGS sequence"/>
</dbReference>
<organism evidence="15 16">
    <name type="scientific">Trichomonascus ciferrii</name>
    <dbReference type="NCBI Taxonomy" id="44093"/>
    <lineage>
        <taxon>Eukaryota</taxon>
        <taxon>Fungi</taxon>
        <taxon>Dikarya</taxon>
        <taxon>Ascomycota</taxon>
        <taxon>Saccharomycotina</taxon>
        <taxon>Dipodascomycetes</taxon>
        <taxon>Dipodascales</taxon>
        <taxon>Trichomonascaceae</taxon>
        <taxon>Trichomonascus</taxon>
        <taxon>Trichomonascus ciferrii complex</taxon>
    </lineage>
</organism>
<dbReference type="InterPro" id="IPR016005">
    <property type="entry name" value="Erg8"/>
</dbReference>
<dbReference type="Gene3D" id="3.30.230.10">
    <property type="match status" value="1"/>
</dbReference>
<dbReference type="PROSITE" id="PS00627">
    <property type="entry name" value="GHMP_KINASES_ATP"/>
    <property type="match status" value="1"/>
</dbReference>
<dbReference type="Gene3D" id="3.30.70.890">
    <property type="entry name" value="GHMP kinase, C-terminal domain"/>
    <property type="match status" value="1"/>
</dbReference>
<evidence type="ECO:0000259" key="14">
    <source>
        <dbReference type="Pfam" id="PF08544"/>
    </source>
</evidence>
<keyword evidence="16" id="KW-1185">Reference proteome</keyword>
<evidence type="ECO:0000256" key="3">
    <source>
        <dbReference type="ARBA" id="ARBA00012958"/>
    </source>
</evidence>
<keyword evidence="6" id="KW-0547">Nucleotide-binding</keyword>
<accession>A0A642V3U2</accession>
<evidence type="ECO:0000256" key="10">
    <source>
        <dbReference type="ARBA" id="ARBA00023098"/>
    </source>
</evidence>
<keyword evidence="5" id="KW-0808">Transferase</keyword>
<dbReference type="SUPFAM" id="SSF54211">
    <property type="entry name" value="Ribosomal protein S5 domain 2-like"/>
    <property type="match status" value="1"/>
</dbReference>
<dbReference type="InterPro" id="IPR035102">
    <property type="entry name" value="Phosphomevalonate_kinase"/>
</dbReference>
<keyword evidence="8" id="KW-0067">ATP-binding</keyword>
<dbReference type="PIRSF" id="PIRSF017288">
    <property type="entry name" value="PMK_GHMP_euk"/>
    <property type="match status" value="1"/>
</dbReference>
<dbReference type="InterPro" id="IPR014721">
    <property type="entry name" value="Ribsml_uS5_D2-typ_fold_subgr"/>
</dbReference>
<comment type="caution">
    <text evidence="15">The sequence shown here is derived from an EMBL/GenBank/DDBJ whole genome shotgun (WGS) entry which is preliminary data.</text>
</comment>
<dbReference type="EMBL" id="SWFS01000256">
    <property type="protein sequence ID" value="KAA8912366.1"/>
    <property type="molecule type" value="Genomic_DNA"/>
</dbReference>
<keyword evidence="4" id="KW-0444">Lipid biosynthesis</keyword>
<evidence type="ECO:0000256" key="8">
    <source>
        <dbReference type="ARBA" id="ARBA00022840"/>
    </source>
</evidence>
<comment type="catalytic activity">
    <reaction evidence="12">
        <text>(R)-5-phosphomevalonate + ATP = (R)-5-diphosphomevalonate + ADP</text>
        <dbReference type="Rhea" id="RHEA:16341"/>
        <dbReference type="ChEBI" id="CHEBI:30616"/>
        <dbReference type="ChEBI" id="CHEBI:57557"/>
        <dbReference type="ChEBI" id="CHEBI:58146"/>
        <dbReference type="ChEBI" id="CHEBI:456216"/>
        <dbReference type="EC" id="2.7.4.2"/>
    </reaction>
    <physiologicalReaction direction="left-to-right" evidence="12">
        <dbReference type="Rhea" id="RHEA:16342"/>
    </physiologicalReaction>
</comment>
<evidence type="ECO:0000313" key="15">
    <source>
        <dbReference type="EMBL" id="KAA8912366.1"/>
    </source>
</evidence>
<dbReference type="EC" id="2.7.4.2" evidence="3"/>
<feature type="domain" description="GHMP kinase N-terminal" evidence="13">
    <location>
        <begin position="89"/>
        <end position="157"/>
    </location>
</feature>
<sequence>MHAVVEGQKSDKTRITVKSPQFQGGEWVFENDTMSGKNPFVEAVIKTVLAYLVPEEQSSVKVTIYSDNAYHSQSSERSDSFVYHDKPISEVPKTGLGSSAALTVVLTAALLSYFSPAKLDLSSKATLQLVHNLAQLAHCSAQGKIGSGFDVAAATMGSIVYKRFPPCLLADVMQTKLDPSLVKSTIDQPWDVTMEPCSMPTGLSLLMGDVKGGSETPKMVSTVLKWKKEKPEESSEIWKSLDKSNMALINLLSKLNSLSTPTEYKWPLQGHLLQMSDMIKTIRQYLRLMSEKSGVPIEPPEQTRLLDACSSVPGVIGGVVPGAGGYDAICLVVLTDYIDQIIKTTQNDPNFKHVQWLDLREQNVGVRTEDPNSYPS</sequence>
<dbReference type="Pfam" id="PF00288">
    <property type="entry name" value="GHMP_kinases_N"/>
    <property type="match status" value="1"/>
</dbReference>
<dbReference type="GO" id="GO:0005524">
    <property type="term" value="F:ATP binding"/>
    <property type="evidence" value="ECO:0007669"/>
    <property type="project" value="UniProtKB-KW"/>
</dbReference>
<dbReference type="GO" id="GO:0010142">
    <property type="term" value="P:farnesyl diphosphate biosynthetic process, mevalonate pathway"/>
    <property type="evidence" value="ECO:0007669"/>
    <property type="project" value="TreeGrafter"/>
</dbReference>
<proteinExistence type="inferred from homology"/>
<keyword evidence="11" id="KW-0753">Steroid metabolism</keyword>
<keyword evidence="7" id="KW-0418">Kinase</keyword>
<evidence type="ECO:0000256" key="2">
    <source>
        <dbReference type="ARBA" id="ARBA00006495"/>
    </source>
</evidence>
<evidence type="ECO:0000259" key="13">
    <source>
        <dbReference type="Pfam" id="PF00288"/>
    </source>
</evidence>
<evidence type="ECO:0000256" key="12">
    <source>
        <dbReference type="ARBA" id="ARBA00029326"/>
    </source>
</evidence>
<dbReference type="InterPro" id="IPR020568">
    <property type="entry name" value="Ribosomal_Su5_D2-typ_SF"/>
</dbReference>
<reference evidence="15" key="1">
    <citation type="journal article" date="2019" name="G3 (Bethesda)">
        <title>Genome Assemblies of Two Rare Opportunistic Yeast Pathogens: Diutina rugosa (syn. Candida rugosa) and Trichomonascus ciferrii (syn. Candida ciferrii).</title>
        <authorList>
            <person name="Mixao V."/>
            <person name="Saus E."/>
            <person name="Hansen A.P."/>
            <person name="Lass-Florl C."/>
            <person name="Gabaldon T."/>
        </authorList>
    </citation>
    <scope>NUCLEOTIDE SEQUENCE</scope>
    <source>
        <strain evidence="15">CBS 4856</strain>
    </source>
</reference>
<dbReference type="UniPathway" id="UPA00057">
    <property type="reaction ID" value="UER00099"/>
</dbReference>
<name>A0A642V3U2_9ASCO</name>
<dbReference type="SUPFAM" id="SSF55060">
    <property type="entry name" value="GHMP Kinase, C-terminal domain"/>
    <property type="match status" value="1"/>
</dbReference>
<evidence type="ECO:0000256" key="4">
    <source>
        <dbReference type="ARBA" id="ARBA00022516"/>
    </source>
</evidence>
<dbReference type="InterPro" id="IPR006203">
    <property type="entry name" value="GHMP_knse_ATP-bd_CS"/>
</dbReference>
<evidence type="ECO:0000256" key="1">
    <source>
        <dbReference type="ARBA" id="ARBA00005017"/>
    </source>
</evidence>
<gene>
    <name evidence="15" type="ORF">TRICI_003483</name>
</gene>
<comment type="similarity">
    <text evidence="2">Belongs to the GHMP kinase family. Mevalonate kinase subfamily.</text>
</comment>
<keyword evidence="9" id="KW-0752">Steroid biosynthesis</keyword>
<dbReference type="GO" id="GO:0019287">
    <property type="term" value="P:isopentenyl diphosphate biosynthetic process, mevalonate pathway"/>
    <property type="evidence" value="ECO:0007669"/>
    <property type="project" value="UniProtKB-UniPathway"/>
</dbReference>
<evidence type="ECO:0000256" key="7">
    <source>
        <dbReference type="ARBA" id="ARBA00022777"/>
    </source>
</evidence>
<dbReference type="InterPro" id="IPR006204">
    <property type="entry name" value="GHMP_kinase_N_dom"/>
</dbReference>
<dbReference type="InterPro" id="IPR013750">
    <property type="entry name" value="GHMP_kinase_C_dom"/>
</dbReference>
<evidence type="ECO:0000256" key="11">
    <source>
        <dbReference type="ARBA" id="ARBA00023221"/>
    </source>
</evidence>
<evidence type="ECO:0000256" key="5">
    <source>
        <dbReference type="ARBA" id="ARBA00022679"/>
    </source>
</evidence>
<dbReference type="GO" id="GO:0005777">
    <property type="term" value="C:peroxisome"/>
    <property type="evidence" value="ECO:0007669"/>
    <property type="project" value="TreeGrafter"/>
</dbReference>
<dbReference type="VEuPathDB" id="FungiDB:TRICI_003483"/>
<evidence type="ECO:0000256" key="6">
    <source>
        <dbReference type="ARBA" id="ARBA00022741"/>
    </source>
</evidence>
<evidence type="ECO:0000313" key="16">
    <source>
        <dbReference type="Proteomes" id="UP000761534"/>
    </source>
</evidence>
<keyword evidence="10" id="KW-0443">Lipid metabolism</keyword>
<feature type="domain" description="GHMP kinase C-terminal" evidence="14">
    <location>
        <begin position="280"/>
        <end position="333"/>
    </location>
</feature>
<comment type="pathway">
    <text evidence="1">Isoprenoid biosynthesis; isopentenyl diphosphate biosynthesis via mevalonate pathway; isopentenyl diphosphate from (R)-mevalonate: step 2/3.</text>
</comment>
<protein>
    <recommendedName>
        <fullName evidence="3">phosphomevalonate kinase</fullName>
        <ecNumber evidence="3">2.7.4.2</ecNumber>
    </recommendedName>
</protein>
<dbReference type="PANTHER" id="PTHR31814">
    <property type="match status" value="1"/>
</dbReference>
<dbReference type="PANTHER" id="PTHR31814:SF2">
    <property type="entry name" value="PHOSPHOMEVALONATE KINASE"/>
    <property type="match status" value="1"/>
</dbReference>
<dbReference type="Pfam" id="PF08544">
    <property type="entry name" value="GHMP_kinases_C"/>
    <property type="match status" value="1"/>
</dbReference>
<dbReference type="OrthoDB" id="10262935at2759"/>
<evidence type="ECO:0000256" key="9">
    <source>
        <dbReference type="ARBA" id="ARBA00022955"/>
    </source>
</evidence>
<dbReference type="InterPro" id="IPR036554">
    <property type="entry name" value="GHMP_kinase_C_sf"/>
</dbReference>
<dbReference type="GO" id="GO:0006696">
    <property type="term" value="P:ergosterol biosynthetic process"/>
    <property type="evidence" value="ECO:0007669"/>
    <property type="project" value="TreeGrafter"/>
</dbReference>